<dbReference type="PANTHER" id="PTHR24182">
    <property type="entry name" value="ANKYRIN REPEAT AND SOCS BOX CONTAINING 4"/>
    <property type="match status" value="1"/>
</dbReference>
<proteinExistence type="predicted"/>
<dbReference type="AlphaFoldDB" id="A2DRE7"/>
<dbReference type="InParanoid" id="A2DRE7"/>
<dbReference type="Proteomes" id="UP000001542">
    <property type="component" value="Unassembled WGS sequence"/>
</dbReference>
<dbReference type="PANTHER" id="PTHR24182:SF13">
    <property type="entry name" value="LD18443P"/>
    <property type="match status" value="1"/>
</dbReference>
<dbReference type="VEuPathDB" id="TrichDB:TVAGG3_0513370"/>
<dbReference type="RefSeq" id="XP_001329296.1">
    <property type="nucleotide sequence ID" value="XM_001329261.1"/>
</dbReference>
<dbReference type="Pfam" id="PF11929">
    <property type="entry name" value="DUF3447"/>
    <property type="match status" value="1"/>
</dbReference>
<dbReference type="KEGG" id="tva:4775087"/>
<organism evidence="2 3">
    <name type="scientific">Trichomonas vaginalis (strain ATCC PRA-98 / G3)</name>
    <dbReference type="NCBI Taxonomy" id="412133"/>
    <lineage>
        <taxon>Eukaryota</taxon>
        <taxon>Metamonada</taxon>
        <taxon>Parabasalia</taxon>
        <taxon>Trichomonadida</taxon>
        <taxon>Trichomonadidae</taxon>
        <taxon>Trichomonas</taxon>
    </lineage>
</organism>
<dbReference type="SUPFAM" id="SSF48403">
    <property type="entry name" value="Ankyrin repeat"/>
    <property type="match status" value="1"/>
</dbReference>
<keyword evidence="3" id="KW-1185">Reference proteome</keyword>
<evidence type="ECO:0000259" key="1">
    <source>
        <dbReference type="Pfam" id="PF11929"/>
    </source>
</evidence>
<evidence type="ECO:0000313" key="3">
    <source>
        <dbReference type="Proteomes" id="UP000001542"/>
    </source>
</evidence>
<dbReference type="InterPro" id="IPR036770">
    <property type="entry name" value="Ankyrin_rpt-contain_sf"/>
</dbReference>
<reference evidence="2" key="1">
    <citation type="submission" date="2006-10" db="EMBL/GenBank/DDBJ databases">
        <authorList>
            <person name="Amadeo P."/>
            <person name="Zhao Q."/>
            <person name="Wortman J."/>
            <person name="Fraser-Liggett C."/>
            <person name="Carlton J."/>
        </authorList>
    </citation>
    <scope>NUCLEOTIDE SEQUENCE</scope>
    <source>
        <strain evidence="2">G3</strain>
    </source>
</reference>
<feature type="domain" description="DUF3447" evidence="1">
    <location>
        <begin position="84"/>
        <end position="139"/>
    </location>
</feature>
<evidence type="ECO:0000313" key="2">
    <source>
        <dbReference type="EMBL" id="EAY17073.1"/>
    </source>
</evidence>
<protein>
    <recommendedName>
        <fullName evidence="1">DUF3447 domain-containing protein</fullName>
    </recommendedName>
</protein>
<reference evidence="2" key="2">
    <citation type="journal article" date="2007" name="Science">
        <title>Draft genome sequence of the sexually transmitted pathogen Trichomonas vaginalis.</title>
        <authorList>
            <person name="Carlton J.M."/>
            <person name="Hirt R.P."/>
            <person name="Silva J.C."/>
            <person name="Delcher A.L."/>
            <person name="Schatz M."/>
            <person name="Zhao Q."/>
            <person name="Wortman J.R."/>
            <person name="Bidwell S.L."/>
            <person name="Alsmark U.C.M."/>
            <person name="Besteiro S."/>
            <person name="Sicheritz-Ponten T."/>
            <person name="Noel C.J."/>
            <person name="Dacks J.B."/>
            <person name="Foster P.G."/>
            <person name="Simillion C."/>
            <person name="Van de Peer Y."/>
            <person name="Miranda-Saavedra D."/>
            <person name="Barton G.J."/>
            <person name="Westrop G.D."/>
            <person name="Mueller S."/>
            <person name="Dessi D."/>
            <person name="Fiori P.L."/>
            <person name="Ren Q."/>
            <person name="Paulsen I."/>
            <person name="Zhang H."/>
            <person name="Bastida-Corcuera F.D."/>
            <person name="Simoes-Barbosa A."/>
            <person name="Brown M.T."/>
            <person name="Hayes R.D."/>
            <person name="Mukherjee M."/>
            <person name="Okumura C.Y."/>
            <person name="Schneider R."/>
            <person name="Smith A.J."/>
            <person name="Vanacova S."/>
            <person name="Villalvazo M."/>
            <person name="Haas B.J."/>
            <person name="Pertea M."/>
            <person name="Feldblyum T.V."/>
            <person name="Utterback T.R."/>
            <person name="Shu C.L."/>
            <person name="Osoegawa K."/>
            <person name="de Jong P.J."/>
            <person name="Hrdy I."/>
            <person name="Horvathova L."/>
            <person name="Zubacova Z."/>
            <person name="Dolezal P."/>
            <person name="Malik S.B."/>
            <person name="Logsdon J.M. Jr."/>
            <person name="Henze K."/>
            <person name="Gupta A."/>
            <person name="Wang C.C."/>
            <person name="Dunne R.L."/>
            <person name="Upcroft J.A."/>
            <person name="Upcroft P."/>
            <person name="White O."/>
            <person name="Salzberg S.L."/>
            <person name="Tang P."/>
            <person name="Chiu C.-H."/>
            <person name="Lee Y.-S."/>
            <person name="Embley T.M."/>
            <person name="Coombs G.H."/>
            <person name="Mottram J.C."/>
            <person name="Tachezy J."/>
            <person name="Fraser-Liggett C.M."/>
            <person name="Johnson P.J."/>
        </authorList>
    </citation>
    <scope>NUCLEOTIDE SEQUENCE [LARGE SCALE GENOMIC DNA]</scope>
    <source>
        <strain evidence="2">G3</strain>
    </source>
</reference>
<sequence>MKKNSKKYESQNLSLEVHEQNTIYRAIMDDNKQVFISFTEKEGFDPNQTLKSKLYPDSCDVFSLLELCCYHGSVNCFKYLISEFHSMITQNCLRFSFLSGNPEIMNQCLKVQSPDYKCMDFAIISHNIDFVSFLKNEYKE</sequence>
<dbReference type="eggNOG" id="ENOG502SBM3">
    <property type="taxonomic scope" value="Eukaryota"/>
</dbReference>
<gene>
    <name evidence="2" type="ORF">TVAG_297520</name>
</gene>
<dbReference type="EMBL" id="DS113235">
    <property type="protein sequence ID" value="EAY17073.1"/>
    <property type="molecule type" value="Genomic_DNA"/>
</dbReference>
<dbReference type="InterPro" id="IPR020683">
    <property type="entry name" value="DUF3447"/>
</dbReference>
<accession>A2DRE7</accession>
<name>A2DRE7_TRIV3</name>
<dbReference type="OrthoDB" id="10672530at2759"/>